<name>A0A3P9MG21_ORYLA</name>
<dbReference type="Proteomes" id="UP000265180">
    <property type="component" value="Chromosome 11"/>
</dbReference>
<reference key="1">
    <citation type="journal article" date="2007" name="Nature">
        <title>The medaka draft genome and insights into vertebrate genome evolution.</title>
        <authorList>
            <person name="Kasahara M."/>
            <person name="Naruse K."/>
            <person name="Sasaki S."/>
            <person name="Nakatani Y."/>
            <person name="Qu W."/>
            <person name="Ahsan B."/>
            <person name="Yamada T."/>
            <person name="Nagayasu Y."/>
            <person name="Doi K."/>
            <person name="Kasai Y."/>
            <person name="Jindo T."/>
            <person name="Kobayashi D."/>
            <person name="Shimada A."/>
            <person name="Toyoda A."/>
            <person name="Kuroki Y."/>
            <person name="Fujiyama A."/>
            <person name="Sasaki T."/>
            <person name="Shimizu A."/>
            <person name="Asakawa S."/>
            <person name="Shimizu N."/>
            <person name="Hashimoto S."/>
            <person name="Yang J."/>
            <person name="Lee Y."/>
            <person name="Matsushima K."/>
            <person name="Sugano S."/>
            <person name="Sakaizumi M."/>
            <person name="Narita T."/>
            <person name="Ohishi K."/>
            <person name="Haga S."/>
            <person name="Ohta F."/>
            <person name="Nomoto H."/>
            <person name="Nogata K."/>
            <person name="Morishita T."/>
            <person name="Endo T."/>
            <person name="Shin-I T."/>
            <person name="Takeda H."/>
            <person name="Morishita S."/>
            <person name="Kohara Y."/>
        </authorList>
    </citation>
    <scope>NUCLEOTIDE SEQUENCE [LARGE SCALE GENOMIC DNA]</scope>
    <source>
        <strain>Hd-rR</strain>
    </source>
</reference>
<reference evidence="1" key="3">
    <citation type="submission" date="2025-08" db="UniProtKB">
        <authorList>
            <consortium name="Ensembl"/>
        </authorList>
    </citation>
    <scope>IDENTIFICATION</scope>
    <source>
        <strain evidence="1">HNI</strain>
    </source>
</reference>
<dbReference type="Ensembl" id="ENSORLT00020024493.1">
    <property type="protein sequence ID" value="ENSORLP00020031957.1"/>
    <property type="gene ID" value="ENSORLG00020017269.1"/>
</dbReference>
<evidence type="ECO:0000313" key="1">
    <source>
        <dbReference type="Ensembl" id="ENSORLP00020031957.1"/>
    </source>
</evidence>
<protein>
    <submittedName>
        <fullName evidence="1">Uncharacterized protein</fullName>
    </submittedName>
</protein>
<organism evidence="1 2">
    <name type="scientific">Oryzias latipes</name>
    <name type="common">Japanese rice fish</name>
    <name type="synonym">Japanese killifish</name>
    <dbReference type="NCBI Taxonomy" id="8090"/>
    <lineage>
        <taxon>Eukaryota</taxon>
        <taxon>Metazoa</taxon>
        <taxon>Chordata</taxon>
        <taxon>Craniata</taxon>
        <taxon>Vertebrata</taxon>
        <taxon>Euteleostomi</taxon>
        <taxon>Actinopterygii</taxon>
        <taxon>Neopterygii</taxon>
        <taxon>Teleostei</taxon>
        <taxon>Neoteleostei</taxon>
        <taxon>Acanthomorphata</taxon>
        <taxon>Ovalentaria</taxon>
        <taxon>Atherinomorphae</taxon>
        <taxon>Beloniformes</taxon>
        <taxon>Adrianichthyidae</taxon>
        <taxon>Oryziinae</taxon>
        <taxon>Oryzias</taxon>
    </lineage>
</organism>
<reference evidence="1 2" key="2">
    <citation type="submission" date="2017-04" db="EMBL/GenBank/DDBJ databases">
        <title>CpG methylation of centromeres and impact of large insertions on vertebrate speciation.</title>
        <authorList>
            <person name="Ichikawa K."/>
            <person name="Yoshimura J."/>
            <person name="Morishita S."/>
        </authorList>
    </citation>
    <scope>NUCLEOTIDE SEQUENCE</scope>
    <source>
        <strain evidence="1 2">HNI</strain>
    </source>
</reference>
<reference evidence="1" key="4">
    <citation type="submission" date="2025-09" db="UniProtKB">
        <authorList>
            <consortium name="Ensembl"/>
        </authorList>
    </citation>
    <scope>IDENTIFICATION</scope>
    <source>
        <strain evidence="1">HNI</strain>
    </source>
</reference>
<evidence type="ECO:0000313" key="2">
    <source>
        <dbReference type="Proteomes" id="UP000265180"/>
    </source>
</evidence>
<dbReference type="AlphaFoldDB" id="A0A3P9MG21"/>
<accession>A0A3P9MG21</accession>
<sequence>MKSTRPKAARSSKDVSSLWEFSIISPPTDSCVTRSTISLVRGLTPGPAGQQLVWWMQREKRWKKAWVQRWQRLGRSWLLWRRRCSLRWMYCFSPEWSRKCVFRLLVLLKRLWHTWKEKHISCKTGCLSFSLKLQNHGNKILSSCFRRPLDQTSKSRDRRAARTWHSCGFSPVWTRWCFCRCASWVKLFLHRSHWKGRSPLCTRRWTFTYKENTAC</sequence>
<proteinExistence type="predicted"/>